<dbReference type="Pfam" id="PF12959">
    <property type="entry name" value="DUF3848"/>
    <property type="match status" value="1"/>
</dbReference>
<dbReference type="OrthoDB" id="1840170at2"/>
<name>A0A329TXA2_9FIRM</name>
<dbReference type="RefSeq" id="WP_154238252.1">
    <property type="nucleotide sequence ID" value="NZ_PRLB01000012.1"/>
</dbReference>
<feature type="domain" description="DUF3848" evidence="1">
    <location>
        <begin position="106"/>
        <end position="184"/>
    </location>
</feature>
<proteinExistence type="predicted"/>
<organism evidence="2 3">
    <name type="scientific">Faecalibacterium prausnitzii</name>
    <dbReference type="NCBI Taxonomy" id="853"/>
    <lineage>
        <taxon>Bacteria</taxon>
        <taxon>Bacillati</taxon>
        <taxon>Bacillota</taxon>
        <taxon>Clostridia</taxon>
        <taxon>Eubacteriales</taxon>
        <taxon>Oscillospiraceae</taxon>
        <taxon>Faecalibacterium</taxon>
    </lineage>
</organism>
<dbReference type="Proteomes" id="UP000251144">
    <property type="component" value="Unassembled WGS sequence"/>
</dbReference>
<dbReference type="EMBL" id="PRLB01000012">
    <property type="protein sequence ID" value="RAW53316.1"/>
    <property type="molecule type" value="Genomic_DNA"/>
</dbReference>
<gene>
    <name evidence="2" type="ORF">C4N26_11275</name>
</gene>
<dbReference type="InterPro" id="IPR024380">
    <property type="entry name" value="DUF3848"/>
</dbReference>
<reference evidence="2 3" key="1">
    <citation type="submission" date="2018-02" db="EMBL/GenBank/DDBJ databases">
        <title>Complete genome sequencing of Faecalibacterium prausnitzii strains isolated from the human gut.</title>
        <authorList>
            <person name="Fitzgerald B.C."/>
            <person name="Shkoporov A.N."/>
            <person name="Ross P.R."/>
            <person name="Hill C."/>
        </authorList>
    </citation>
    <scope>NUCLEOTIDE SEQUENCE [LARGE SCALE GENOMIC DNA]</scope>
    <source>
        <strain evidence="2 3">APC942/32-1</strain>
    </source>
</reference>
<protein>
    <recommendedName>
        <fullName evidence="1">DUF3848 domain-containing protein</fullName>
    </recommendedName>
</protein>
<evidence type="ECO:0000259" key="1">
    <source>
        <dbReference type="Pfam" id="PF12959"/>
    </source>
</evidence>
<evidence type="ECO:0000313" key="2">
    <source>
        <dbReference type="EMBL" id="RAW53316.1"/>
    </source>
</evidence>
<accession>A0A329TXA2</accession>
<evidence type="ECO:0000313" key="3">
    <source>
        <dbReference type="Proteomes" id="UP000251144"/>
    </source>
</evidence>
<dbReference type="AlphaFoldDB" id="A0A329TXA2"/>
<sequence>MLETDALKEKLEMELHRFARPPEELSSGDPYFEQLQTMLAIRDELINIPLCDIQRNMLLSMENVLESAWSFRNTPVPDRCMNPNNISEVVYYFLQDKGAEYRGDLLYERAKAEFDARMEELAALPPKEILDHAYEKIIKEDFLCHLEEGLDEWETDALLSYPQPLTALYTEWMGNDYSYLDIDRIQSTATQAAGKRLNELRRHEFDVNGEPPVELRYFYDLHSEILDNPDLEWVGDMEP</sequence>
<comment type="caution">
    <text evidence="2">The sequence shown here is derived from an EMBL/GenBank/DDBJ whole genome shotgun (WGS) entry which is preliminary data.</text>
</comment>